<keyword evidence="2" id="KW-1185">Reference proteome</keyword>
<name>A0ACC0ANF1_CATRO</name>
<evidence type="ECO:0000313" key="1">
    <source>
        <dbReference type="EMBL" id="KAI5661890.1"/>
    </source>
</evidence>
<comment type="caution">
    <text evidence="1">The sequence shown here is derived from an EMBL/GenBank/DDBJ whole genome shotgun (WGS) entry which is preliminary data.</text>
</comment>
<dbReference type="EMBL" id="CM044705">
    <property type="protein sequence ID" value="KAI5661890.1"/>
    <property type="molecule type" value="Genomic_DNA"/>
</dbReference>
<evidence type="ECO:0000313" key="2">
    <source>
        <dbReference type="Proteomes" id="UP001060085"/>
    </source>
</evidence>
<sequence length="102" mass="11747">MSKARLSFSEIRAHVFRISYVKKGTVFMALHADHHNQKKLQTTILLSRGDGSNKKACVPILAVKFLLQRRNQKELNGDYVLIHRILKESYLRIQLSSCSGFF</sequence>
<dbReference type="Proteomes" id="UP001060085">
    <property type="component" value="Linkage Group LG05"/>
</dbReference>
<accession>A0ACC0ANF1</accession>
<protein>
    <submittedName>
        <fullName evidence="1">Uncharacterized protein</fullName>
    </submittedName>
</protein>
<organism evidence="1 2">
    <name type="scientific">Catharanthus roseus</name>
    <name type="common">Madagascar periwinkle</name>
    <name type="synonym">Vinca rosea</name>
    <dbReference type="NCBI Taxonomy" id="4058"/>
    <lineage>
        <taxon>Eukaryota</taxon>
        <taxon>Viridiplantae</taxon>
        <taxon>Streptophyta</taxon>
        <taxon>Embryophyta</taxon>
        <taxon>Tracheophyta</taxon>
        <taxon>Spermatophyta</taxon>
        <taxon>Magnoliopsida</taxon>
        <taxon>eudicotyledons</taxon>
        <taxon>Gunneridae</taxon>
        <taxon>Pentapetalae</taxon>
        <taxon>asterids</taxon>
        <taxon>lamiids</taxon>
        <taxon>Gentianales</taxon>
        <taxon>Apocynaceae</taxon>
        <taxon>Rauvolfioideae</taxon>
        <taxon>Vinceae</taxon>
        <taxon>Catharanthinae</taxon>
        <taxon>Catharanthus</taxon>
    </lineage>
</organism>
<proteinExistence type="predicted"/>
<reference evidence="2" key="1">
    <citation type="journal article" date="2023" name="Nat. Plants">
        <title>Single-cell RNA sequencing provides a high-resolution roadmap for understanding the multicellular compartmentation of specialized metabolism.</title>
        <authorList>
            <person name="Sun S."/>
            <person name="Shen X."/>
            <person name="Li Y."/>
            <person name="Li Y."/>
            <person name="Wang S."/>
            <person name="Li R."/>
            <person name="Zhang H."/>
            <person name="Shen G."/>
            <person name="Guo B."/>
            <person name="Wei J."/>
            <person name="Xu J."/>
            <person name="St-Pierre B."/>
            <person name="Chen S."/>
            <person name="Sun C."/>
        </authorList>
    </citation>
    <scope>NUCLEOTIDE SEQUENCE [LARGE SCALE GENOMIC DNA]</scope>
</reference>
<gene>
    <name evidence="1" type="ORF">M9H77_21213</name>
</gene>